<dbReference type="SUPFAM" id="SSF56935">
    <property type="entry name" value="Porins"/>
    <property type="match status" value="1"/>
</dbReference>
<evidence type="ECO:0000256" key="15">
    <source>
        <dbReference type="RuleBase" id="RU003357"/>
    </source>
</evidence>
<keyword evidence="5" id="KW-0410">Iron transport</keyword>
<evidence type="ECO:0000256" key="13">
    <source>
        <dbReference type="ARBA" id="ARBA00023237"/>
    </source>
</evidence>
<evidence type="ECO:0000256" key="12">
    <source>
        <dbReference type="ARBA" id="ARBA00023170"/>
    </source>
</evidence>
<comment type="subcellular location">
    <subcellularLocation>
        <location evidence="1 14">Cell outer membrane</location>
        <topology evidence="1 14">Multi-pass membrane protein</topology>
    </subcellularLocation>
</comment>
<dbReference type="GO" id="GO:0015344">
    <property type="term" value="F:siderophore uptake transmembrane transporter activity"/>
    <property type="evidence" value="ECO:0007669"/>
    <property type="project" value="TreeGrafter"/>
</dbReference>
<dbReference type="InterPro" id="IPR012910">
    <property type="entry name" value="Plug_dom"/>
</dbReference>
<dbReference type="InterPro" id="IPR039426">
    <property type="entry name" value="TonB-dep_rcpt-like"/>
</dbReference>
<dbReference type="Gene3D" id="2.40.170.20">
    <property type="entry name" value="TonB-dependent receptor, beta-barrel domain"/>
    <property type="match status" value="1"/>
</dbReference>
<evidence type="ECO:0000256" key="5">
    <source>
        <dbReference type="ARBA" id="ARBA00022496"/>
    </source>
</evidence>
<feature type="signal peptide" evidence="16">
    <location>
        <begin position="1"/>
        <end position="23"/>
    </location>
</feature>
<keyword evidence="4 14" id="KW-1134">Transmembrane beta strand</keyword>
<dbReference type="PROSITE" id="PS52016">
    <property type="entry name" value="TONB_DEPENDENT_REC_3"/>
    <property type="match status" value="1"/>
</dbReference>
<evidence type="ECO:0000256" key="1">
    <source>
        <dbReference type="ARBA" id="ARBA00004571"/>
    </source>
</evidence>
<dbReference type="GO" id="GO:0038023">
    <property type="term" value="F:signaling receptor activity"/>
    <property type="evidence" value="ECO:0007669"/>
    <property type="project" value="InterPro"/>
</dbReference>
<evidence type="ECO:0000256" key="14">
    <source>
        <dbReference type="PROSITE-ProRule" id="PRU01360"/>
    </source>
</evidence>
<proteinExistence type="inferred from homology"/>
<dbReference type="NCBIfam" id="TIGR01783">
    <property type="entry name" value="TonB-siderophor"/>
    <property type="match status" value="1"/>
</dbReference>
<dbReference type="GO" id="GO:0015891">
    <property type="term" value="P:siderophore transport"/>
    <property type="evidence" value="ECO:0007669"/>
    <property type="project" value="InterPro"/>
</dbReference>
<dbReference type="EMBL" id="BMZH01000002">
    <property type="protein sequence ID" value="GHA86922.1"/>
    <property type="molecule type" value="Genomic_DNA"/>
</dbReference>
<dbReference type="Proteomes" id="UP000634004">
    <property type="component" value="Unassembled WGS sequence"/>
</dbReference>
<dbReference type="GO" id="GO:0009279">
    <property type="term" value="C:cell outer membrane"/>
    <property type="evidence" value="ECO:0007669"/>
    <property type="project" value="UniProtKB-SubCell"/>
</dbReference>
<dbReference type="InterPro" id="IPR037066">
    <property type="entry name" value="Plug_dom_sf"/>
</dbReference>
<reference evidence="19" key="2">
    <citation type="submission" date="2020-09" db="EMBL/GenBank/DDBJ databases">
        <authorList>
            <person name="Sun Q."/>
            <person name="Kim S."/>
        </authorList>
    </citation>
    <scope>NUCLEOTIDE SEQUENCE</scope>
    <source>
        <strain evidence="19">KCTC 32513</strain>
    </source>
</reference>
<dbReference type="Pfam" id="PF07715">
    <property type="entry name" value="Plug"/>
    <property type="match status" value="1"/>
</dbReference>
<keyword evidence="20" id="KW-1185">Reference proteome</keyword>
<reference evidence="19" key="1">
    <citation type="journal article" date="2014" name="Int. J. Syst. Evol. Microbiol.">
        <title>Complete genome sequence of Corynebacterium casei LMG S-19264T (=DSM 44701T), isolated from a smear-ripened cheese.</title>
        <authorList>
            <consortium name="US DOE Joint Genome Institute (JGI-PGF)"/>
            <person name="Walter F."/>
            <person name="Albersmeier A."/>
            <person name="Kalinowski J."/>
            <person name="Ruckert C."/>
        </authorList>
    </citation>
    <scope>NUCLEOTIDE SEQUENCE</scope>
    <source>
        <strain evidence="19">KCTC 32513</strain>
    </source>
</reference>
<organism evidence="19 20">
    <name type="scientific">Algimonas arctica</name>
    <dbReference type="NCBI Taxonomy" id="1479486"/>
    <lineage>
        <taxon>Bacteria</taxon>
        <taxon>Pseudomonadati</taxon>
        <taxon>Pseudomonadota</taxon>
        <taxon>Alphaproteobacteria</taxon>
        <taxon>Maricaulales</taxon>
        <taxon>Robiginitomaculaceae</taxon>
        <taxon>Algimonas</taxon>
    </lineage>
</organism>
<dbReference type="CDD" id="cd01347">
    <property type="entry name" value="ligand_gated_channel"/>
    <property type="match status" value="1"/>
</dbReference>
<keyword evidence="8" id="KW-0408">Iron</keyword>
<keyword evidence="6 14" id="KW-0812">Transmembrane</keyword>
<keyword evidence="3 14" id="KW-0813">Transport</keyword>
<dbReference type="InterPro" id="IPR036942">
    <property type="entry name" value="Beta-barrel_TonB_sf"/>
</dbReference>
<feature type="domain" description="TonB-dependent receptor-like beta-barrel" evidence="17">
    <location>
        <begin position="220"/>
        <end position="674"/>
    </location>
</feature>
<evidence type="ECO:0000259" key="18">
    <source>
        <dbReference type="Pfam" id="PF07715"/>
    </source>
</evidence>
<name>A0A8J3CQN3_9PROT</name>
<feature type="chain" id="PRO_5035314660" evidence="16">
    <location>
        <begin position="24"/>
        <end position="705"/>
    </location>
</feature>
<gene>
    <name evidence="19" type="primary">bfrD</name>
    <name evidence="19" type="ORF">GCM10009069_07710</name>
</gene>
<evidence type="ECO:0000256" key="4">
    <source>
        <dbReference type="ARBA" id="ARBA00022452"/>
    </source>
</evidence>
<dbReference type="Gene3D" id="2.170.130.10">
    <property type="entry name" value="TonB-dependent receptor, plug domain"/>
    <property type="match status" value="1"/>
</dbReference>
<evidence type="ECO:0000313" key="20">
    <source>
        <dbReference type="Proteomes" id="UP000634004"/>
    </source>
</evidence>
<evidence type="ECO:0000256" key="16">
    <source>
        <dbReference type="SAM" id="SignalP"/>
    </source>
</evidence>
<dbReference type="Pfam" id="PF00593">
    <property type="entry name" value="TonB_dep_Rec_b-barrel"/>
    <property type="match status" value="1"/>
</dbReference>
<dbReference type="AlphaFoldDB" id="A0A8J3CQN3"/>
<accession>A0A8J3CQN3</accession>
<feature type="domain" description="TonB-dependent receptor plug" evidence="18">
    <location>
        <begin position="52"/>
        <end position="148"/>
    </location>
</feature>
<evidence type="ECO:0000256" key="2">
    <source>
        <dbReference type="ARBA" id="ARBA00009810"/>
    </source>
</evidence>
<evidence type="ECO:0000256" key="8">
    <source>
        <dbReference type="ARBA" id="ARBA00023004"/>
    </source>
</evidence>
<evidence type="ECO:0000256" key="6">
    <source>
        <dbReference type="ARBA" id="ARBA00022692"/>
    </source>
</evidence>
<evidence type="ECO:0000256" key="11">
    <source>
        <dbReference type="ARBA" id="ARBA00023136"/>
    </source>
</evidence>
<keyword evidence="11 14" id="KW-0472">Membrane</keyword>
<comment type="caution">
    <text evidence="19">The sequence shown here is derived from an EMBL/GenBank/DDBJ whole genome shotgun (WGS) entry which is preliminary data.</text>
</comment>
<keyword evidence="13 14" id="KW-0998">Cell outer membrane</keyword>
<evidence type="ECO:0000256" key="3">
    <source>
        <dbReference type="ARBA" id="ARBA00022448"/>
    </source>
</evidence>
<keyword evidence="10 15" id="KW-0798">TonB box</keyword>
<evidence type="ECO:0000256" key="9">
    <source>
        <dbReference type="ARBA" id="ARBA00023065"/>
    </source>
</evidence>
<evidence type="ECO:0000256" key="7">
    <source>
        <dbReference type="ARBA" id="ARBA00022729"/>
    </source>
</evidence>
<evidence type="ECO:0000259" key="17">
    <source>
        <dbReference type="Pfam" id="PF00593"/>
    </source>
</evidence>
<dbReference type="PANTHER" id="PTHR32552">
    <property type="entry name" value="FERRICHROME IRON RECEPTOR-RELATED"/>
    <property type="match status" value="1"/>
</dbReference>
<evidence type="ECO:0000256" key="10">
    <source>
        <dbReference type="ARBA" id="ARBA00023077"/>
    </source>
</evidence>
<sequence length="705" mass="77324">MRKTALILTTILSPLTVIGTAQAESPFGDEIIVTGQYLSIDKVNAVKTPTPIIDVPQSLTIITADDIAAQSFLSLADITRYTPGVNISQGEGHRDAIIIRGNQTTADFFQDGLRDDVQYFRPLYNLAQVEVLRGANALLFGRGGVGGIINRVTKTPDMAGQFTDLTASVDTFGAYYGALDINAPVNDTVGVRINGFYEGLNNHRDFVDGTRFGINPTLSIAITPQTSVDLSYEYLDDDRVVDRGVSSVAVANGPDVPLEGFDTTFFGSPDQNNTTLQAHILRAKVDHRFSEKLRGNASVQYADYDKAYQNLYASESVTLNNGTIPQVELDGYSDTTQRDNFLAQANLVGEFETGSIEHTILVGAEYASQHSDNARFDNVFAQNNDDQLLFPFTDPLTIPAFGFTSPARNRKSNVYVFSAYAQNQIALTEQFKVVIGGRFDSFDIDATDIAGNTQFTRKDEEITPRLGAIYKPAENVSIYTSYSETFTPRSGDQFLSLTLDTASTRPQFTENLEGGIKWDVQPNLSVTAAIFSLNREGFTTVDPNNQQNLITIDGSKVKGVELQLIGQLTDEWALNAGYSYLDGEVEDLSATGSIIGVGSLNGNKPRQTPEHTLSVWNTYAVNDKLELGLGATYQDSFFVNEDNSVEVPDYVRFDAAAYYDVSDTLRLQLNVENLFDANYFPDAHSNTNISTGEPLNARITVQTRF</sequence>
<dbReference type="PANTHER" id="PTHR32552:SF68">
    <property type="entry name" value="FERRICHROME OUTER MEMBRANE TRANSPORTER_PHAGE RECEPTOR"/>
    <property type="match status" value="1"/>
</dbReference>
<keyword evidence="9" id="KW-0406">Ion transport</keyword>
<dbReference type="RefSeq" id="WP_189495596.1">
    <property type="nucleotide sequence ID" value="NZ_BMZH01000002.1"/>
</dbReference>
<keyword evidence="12" id="KW-0675">Receptor</keyword>
<dbReference type="InterPro" id="IPR000531">
    <property type="entry name" value="Beta-barrel_TonB"/>
</dbReference>
<evidence type="ECO:0000313" key="19">
    <source>
        <dbReference type="EMBL" id="GHA86922.1"/>
    </source>
</evidence>
<keyword evidence="7 16" id="KW-0732">Signal</keyword>
<dbReference type="InterPro" id="IPR010105">
    <property type="entry name" value="TonB_sidphr_rcpt"/>
</dbReference>
<comment type="similarity">
    <text evidence="2 14 15">Belongs to the TonB-dependent receptor family.</text>
</comment>
<protein>
    <submittedName>
        <fullName evidence="19">Ligand-gated channel protein</fullName>
    </submittedName>
</protein>